<organism evidence="1 2">
    <name type="scientific">Truncatella angustata</name>
    <dbReference type="NCBI Taxonomy" id="152316"/>
    <lineage>
        <taxon>Eukaryota</taxon>
        <taxon>Fungi</taxon>
        <taxon>Dikarya</taxon>
        <taxon>Ascomycota</taxon>
        <taxon>Pezizomycotina</taxon>
        <taxon>Sordariomycetes</taxon>
        <taxon>Xylariomycetidae</taxon>
        <taxon>Amphisphaeriales</taxon>
        <taxon>Sporocadaceae</taxon>
        <taxon>Truncatella</taxon>
    </lineage>
</organism>
<gene>
    <name evidence="1" type="ORF">BKA67DRAFT_530323</name>
</gene>
<proteinExistence type="predicted"/>
<comment type="caution">
    <text evidence="1">The sequence shown here is derived from an EMBL/GenBank/DDBJ whole genome shotgun (WGS) entry which is preliminary data.</text>
</comment>
<dbReference type="GeneID" id="70128117"/>
<evidence type="ECO:0000313" key="1">
    <source>
        <dbReference type="EMBL" id="KAH6660208.1"/>
    </source>
</evidence>
<dbReference type="AlphaFoldDB" id="A0A9P8UXI3"/>
<evidence type="ECO:0000313" key="2">
    <source>
        <dbReference type="Proteomes" id="UP000758603"/>
    </source>
</evidence>
<dbReference type="OrthoDB" id="3945550at2759"/>
<name>A0A9P8UXI3_9PEZI</name>
<dbReference type="Proteomes" id="UP000758603">
    <property type="component" value="Unassembled WGS sequence"/>
</dbReference>
<accession>A0A9P8UXI3</accession>
<dbReference type="EMBL" id="JAGPXC010000001">
    <property type="protein sequence ID" value="KAH6660208.1"/>
    <property type="molecule type" value="Genomic_DNA"/>
</dbReference>
<sequence>MYQGLGTRCICNQRRSRRGHSRDALLNSAVDDILALCTCDAISGGKTGKPLETLKLHTTGGISFGVNDYQNDLMDVVQQLSRSFLLEQNPQDDHDRTILRELGQRVREARNELDCQSTKEFKVK</sequence>
<protein>
    <submittedName>
        <fullName evidence="1">Uncharacterized protein</fullName>
    </submittedName>
</protein>
<keyword evidence="2" id="KW-1185">Reference proteome</keyword>
<dbReference type="RefSeq" id="XP_045964339.1">
    <property type="nucleotide sequence ID" value="XM_046099225.1"/>
</dbReference>
<reference evidence="1" key="1">
    <citation type="journal article" date="2021" name="Nat. Commun.">
        <title>Genetic determinants of endophytism in the Arabidopsis root mycobiome.</title>
        <authorList>
            <person name="Mesny F."/>
            <person name="Miyauchi S."/>
            <person name="Thiergart T."/>
            <person name="Pickel B."/>
            <person name="Atanasova L."/>
            <person name="Karlsson M."/>
            <person name="Huettel B."/>
            <person name="Barry K.W."/>
            <person name="Haridas S."/>
            <person name="Chen C."/>
            <person name="Bauer D."/>
            <person name="Andreopoulos W."/>
            <person name="Pangilinan J."/>
            <person name="LaButti K."/>
            <person name="Riley R."/>
            <person name="Lipzen A."/>
            <person name="Clum A."/>
            <person name="Drula E."/>
            <person name="Henrissat B."/>
            <person name="Kohler A."/>
            <person name="Grigoriev I.V."/>
            <person name="Martin F.M."/>
            <person name="Hacquard S."/>
        </authorList>
    </citation>
    <scope>NUCLEOTIDE SEQUENCE</scope>
    <source>
        <strain evidence="1">MPI-SDFR-AT-0073</strain>
    </source>
</reference>